<evidence type="ECO:0000256" key="3">
    <source>
        <dbReference type="ARBA" id="ARBA00023157"/>
    </source>
</evidence>
<evidence type="ECO:0000259" key="5">
    <source>
        <dbReference type="PROSITE" id="PS51352"/>
    </source>
</evidence>
<dbReference type="InterPro" id="IPR036249">
    <property type="entry name" value="Thioredoxin-like_sf"/>
</dbReference>
<keyword evidence="3" id="KW-1015">Disulfide bond</keyword>
<accession>A0A9D1GE07</accession>
<keyword evidence="2" id="KW-0201">Cytochrome c-type biogenesis</keyword>
<dbReference type="EMBL" id="DVKT01000013">
    <property type="protein sequence ID" value="HIT38797.1"/>
    <property type="molecule type" value="Genomic_DNA"/>
</dbReference>
<dbReference type="PROSITE" id="PS51352">
    <property type="entry name" value="THIOREDOXIN_2"/>
    <property type="match status" value="1"/>
</dbReference>
<proteinExistence type="predicted"/>
<dbReference type="Gene3D" id="3.40.30.10">
    <property type="entry name" value="Glutaredoxin"/>
    <property type="match status" value="1"/>
</dbReference>
<name>A0A9D1GE07_9BACT</name>
<comment type="subcellular location">
    <subcellularLocation>
        <location evidence="1">Cell envelope</location>
    </subcellularLocation>
</comment>
<protein>
    <submittedName>
        <fullName evidence="6">TlpA family protein disulfide reductase</fullName>
    </submittedName>
</protein>
<dbReference type="GO" id="GO:0017004">
    <property type="term" value="P:cytochrome complex assembly"/>
    <property type="evidence" value="ECO:0007669"/>
    <property type="project" value="UniProtKB-KW"/>
</dbReference>
<dbReference type="Proteomes" id="UP000886722">
    <property type="component" value="Unassembled WGS sequence"/>
</dbReference>
<dbReference type="InterPro" id="IPR013766">
    <property type="entry name" value="Thioredoxin_domain"/>
</dbReference>
<evidence type="ECO:0000256" key="1">
    <source>
        <dbReference type="ARBA" id="ARBA00004196"/>
    </source>
</evidence>
<dbReference type="AlphaFoldDB" id="A0A9D1GE07"/>
<dbReference type="Pfam" id="PF00578">
    <property type="entry name" value="AhpC-TSA"/>
    <property type="match status" value="1"/>
</dbReference>
<dbReference type="InterPro" id="IPR000866">
    <property type="entry name" value="AhpC/TSA"/>
</dbReference>
<reference evidence="6" key="1">
    <citation type="submission" date="2020-10" db="EMBL/GenBank/DDBJ databases">
        <authorList>
            <person name="Gilroy R."/>
        </authorList>
    </citation>
    <scope>NUCLEOTIDE SEQUENCE</scope>
    <source>
        <strain evidence="6">21143</strain>
    </source>
</reference>
<dbReference type="InterPro" id="IPR050553">
    <property type="entry name" value="Thioredoxin_ResA/DsbE_sf"/>
</dbReference>
<evidence type="ECO:0000256" key="2">
    <source>
        <dbReference type="ARBA" id="ARBA00022748"/>
    </source>
</evidence>
<evidence type="ECO:0000256" key="4">
    <source>
        <dbReference type="ARBA" id="ARBA00023284"/>
    </source>
</evidence>
<evidence type="ECO:0000313" key="6">
    <source>
        <dbReference type="EMBL" id="HIT38797.1"/>
    </source>
</evidence>
<dbReference type="GO" id="GO:0016491">
    <property type="term" value="F:oxidoreductase activity"/>
    <property type="evidence" value="ECO:0007669"/>
    <property type="project" value="InterPro"/>
</dbReference>
<keyword evidence="4" id="KW-0676">Redox-active center</keyword>
<dbReference type="PANTHER" id="PTHR42852:SF6">
    <property type="entry name" value="THIOL:DISULFIDE INTERCHANGE PROTEIN DSBE"/>
    <property type="match status" value="1"/>
</dbReference>
<organism evidence="6 7">
    <name type="scientific">Candidatus Caccoplasma intestinavium</name>
    <dbReference type="NCBI Taxonomy" id="2840716"/>
    <lineage>
        <taxon>Bacteria</taxon>
        <taxon>Pseudomonadati</taxon>
        <taxon>Bacteroidota</taxon>
        <taxon>Bacteroidia</taxon>
        <taxon>Bacteroidales</taxon>
        <taxon>Bacteroidaceae</taxon>
        <taxon>Bacteroidaceae incertae sedis</taxon>
        <taxon>Candidatus Caccoplasma</taxon>
    </lineage>
</organism>
<dbReference type="CDD" id="cd02966">
    <property type="entry name" value="TlpA_like_family"/>
    <property type="match status" value="1"/>
</dbReference>
<gene>
    <name evidence="6" type="ORF">IAD06_01970</name>
</gene>
<reference evidence="6" key="2">
    <citation type="journal article" date="2021" name="PeerJ">
        <title>Extensive microbial diversity within the chicken gut microbiome revealed by metagenomics and culture.</title>
        <authorList>
            <person name="Gilroy R."/>
            <person name="Ravi A."/>
            <person name="Getino M."/>
            <person name="Pursley I."/>
            <person name="Horton D.L."/>
            <person name="Alikhan N.F."/>
            <person name="Baker D."/>
            <person name="Gharbi K."/>
            <person name="Hall N."/>
            <person name="Watson M."/>
            <person name="Adriaenssens E.M."/>
            <person name="Foster-Nyarko E."/>
            <person name="Jarju S."/>
            <person name="Secka A."/>
            <person name="Antonio M."/>
            <person name="Oren A."/>
            <person name="Chaudhuri R.R."/>
            <person name="La Ragione R."/>
            <person name="Hildebrand F."/>
            <person name="Pallen M.J."/>
        </authorList>
    </citation>
    <scope>NUCLEOTIDE SEQUENCE</scope>
    <source>
        <strain evidence="6">21143</strain>
    </source>
</reference>
<sequence>MEQQFADTHPDFAYSAAIIRYVNEKELEKRFRQLTPRVQKSVPGIAVSNHLQIFRSTQPGGLAPDFTLLSLTGDSIRLSDYKGKHVFLEFWGSWCGPCRMMSPKLIAFNHTLPSDSSIIMIGIACNEANKKNWKKAVEEDNLNWIQVLEENNQGKLSVSRQYAIDGYPTSLLIDPRGKIILRGHPEHILGEASALLGLSSK</sequence>
<dbReference type="GO" id="GO:0016209">
    <property type="term" value="F:antioxidant activity"/>
    <property type="evidence" value="ECO:0007669"/>
    <property type="project" value="InterPro"/>
</dbReference>
<dbReference type="PROSITE" id="PS00194">
    <property type="entry name" value="THIOREDOXIN_1"/>
    <property type="match status" value="1"/>
</dbReference>
<dbReference type="InterPro" id="IPR017937">
    <property type="entry name" value="Thioredoxin_CS"/>
</dbReference>
<comment type="caution">
    <text evidence="6">The sequence shown here is derived from an EMBL/GenBank/DDBJ whole genome shotgun (WGS) entry which is preliminary data.</text>
</comment>
<feature type="domain" description="Thioredoxin" evidence="5">
    <location>
        <begin position="57"/>
        <end position="201"/>
    </location>
</feature>
<evidence type="ECO:0000313" key="7">
    <source>
        <dbReference type="Proteomes" id="UP000886722"/>
    </source>
</evidence>
<dbReference type="PANTHER" id="PTHR42852">
    <property type="entry name" value="THIOL:DISULFIDE INTERCHANGE PROTEIN DSBE"/>
    <property type="match status" value="1"/>
</dbReference>
<dbReference type="SUPFAM" id="SSF52833">
    <property type="entry name" value="Thioredoxin-like"/>
    <property type="match status" value="1"/>
</dbReference>
<dbReference type="GO" id="GO:0030313">
    <property type="term" value="C:cell envelope"/>
    <property type="evidence" value="ECO:0007669"/>
    <property type="project" value="UniProtKB-SubCell"/>
</dbReference>